<feature type="domain" description="MobA-like NTP transferase" evidence="2">
    <location>
        <begin position="18"/>
        <end position="181"/>
    </location>
</feature>
<gene>
    <name evidence="3" type="ORF">PQR63_15015</name>
</gene>
<dbReference type="EMBL" id="JAQQFR010000009">
    <property type="protein sequence ID" value="MFL9879709.1"/>
    <property type="molecule type" value="Genomic_DNA"/>
</dbReference>
<dbReference type="Pfam" id="PF12804">
    <property type="entry name" value="NTP_transf_3"/>
    <property type="match status" value="1"/>
</dbReference>
<protein>
    <submittedName>
        <fullName evidence="3">Nucleotidyltransferase family protein</fullName>
    </submittedName>
</protein>
<dbReference type="SUPFAM" id="SSF53448">
    <property type="entry name" value="Nucleotide-diphospho-sugar transferases"/>
    <property type="match status" value="1"/>
</dbReference>
<name>A0ABW8Z9B3_9BURK</name>
<dbReference type="InterPro" id="IPR025877">
    <property type="entry name" value="MobA-like_NTP_Trfase"/>
</dbReference>
<proteinExistence type="predicted"/>
<dbReference type="Gene3D" id="3.90.550.10">
    <property type="entry name" value="Spore Coat Polysaccharide Biosynthesis Protein SpsA, Chain A"/>
    <property type="match status" value="1"/>
</dbReference>
<evidence type="ECO:0000256" key="1">
    <source>
        <dbReference type="ARBA" id="ARBA00022842"/>
    </source>
</evidence>
<organism evidence="3 4">
    <name type="scientific">Herbaspirillum rhizosphaerae</name>
    <dbReference type="NCBI Taxonomy" id="346179"/>
    <lineage>
        <taxon>Bacteria</taxon>
        <taxon>Pseudomonadati</taxon>
        <taxon>Pseudomonadota</taxon>
        <taxon>Betaproteobacteria</taxon>
        <taxon>Burkholderiales</taxon>
        <taxon>Oxalobacteraceae</taxon>
        <taxon>Herbaspirillum</taxon>
    </lineage>
</organism>
<dbReference type="RefSeq" id="WP_408168805.1">
    <property type="nucleotide sequence ID" value="NZ_JAQQFR010000009.1"/>
</dbReference>
<evidence type="ECO:0000313" key="3">
    <source>
        <dbReference type="EMBL" id="MFL9879709.1"/>
    </source>
</evidence>
<dbReference type="PANTHER" id="PTHR43777:SF1">
    <property type="entry name" value="MOLYBDENUM COFACTOR CYTIDYLYLTRANSFERASE"/>
    <property type="match status" value="1"/>
</dbReference>
<keyword evidence="1" id="KW-0460">Magnesium</keyword>
<dbReference type="Proteomes" id="UP001629214">
    <property type="component" value="Unassembled WGS sequence"/>
</dbReference>
<dbReference type="PANTHER" id="PTHR43777">
    <property type="entry name" value="MOLYBDENUM COFACTOR CYTIDYLYLTRANSFERASE"/>
    <property type="match status" value="1"/>
</dbReference>
<evidence type="ECO:0000313" key="4">
    <source>
        <dbReference type="Proteomes" id="UP001629214"/>
    </source>
</evidence>
<keyword evidence="4" id="KW-1185">Reference proteome</keyword>
<dbReference type="InterPro" id="IPR029044">
    <property type="entry name" value="Nucleotide-diphossugar_trans"/>
</dbReference>
<sequence>MTSVTSSPSSSSSSVFVGLLLAAGKGSRFDPSGADNKLLAPLSDTDDCVVVAAARKLLAASPALAVVAIVNSLQGEVALRLSAMGCQVVECSDAAEGMSASLMCGIRHTKDAAGWIIALGDMPHVQTSTHGGLLAALKDDVDIAVPVYLGKRGNPVAFSRKHLDDLLQLSGDRGARALLKSSPVNEIPVNDPGIHRDIDTRADLAASGGTD</sequence>
<dbReference type="CDD" id="cd04182">
    <property type="entry name" value="GT_2_like_f"/>
    <property type="match status" value="1"/>
</dbReference>
<comment type="caution">
    <text evidence="3">The sequence shown here is derived from an EMBL/GenBank/DDBJ whole genome shotgun (WGS) entry which is preliminary data.</text>
</comment>
<reference evidence="3 4" key="1">
    <citation type="journal article" date="2024" name="Chem. Sci.">
        <title>Discovery of megapolipeptins by genome mining of a Burkholderiales bacteria collection.</title>
        <authorList>
            <person name="Paulo B.S."/>
            <person name="Recchia M.J.J."/>
            <person name="Lee S."/>
            <person name="Fergusson C.H."/>
            <person name="Romanowski S.B."/>
            <person name="Hernandez A."/>
            <person name="Krull N."/>
            <person name="Liu D.Y."/>
            <person name="Cavanagh H."/>
            <person name="Bos A."/>
            <person name="Gray C.A."/>
            <person name="Murphy B.T."/>
            <person name="Linington R.G."/>
            <person name="Eustaquio A.S."/>
        </authorList>
    </citation>
    <scope>NUCLEOTIDE SEQUENCE [LARGE SCALE GENOMIC DNA]</scope>
    <source>
        <strain evidence="3 4">RL21-008-BIB-B</strain>
    </source>
</reference>
<evidence type="ECO:0000259" key="2">
    <source>
        <dbReference type="Pfam" id="PF12804"/>
    </source>
</evidence>
<accession>A0ABW8Z9B3</accession>